<dbReference type="InterPro" id="IPR047574">
    <property type="entry name" value="AD"/>
</dbReference>
<reference evidence="3" key="1">
    <citation type="submission" date="2018-10" db="EMBL/GenBank/DDBJ databases">
        <title>Transcriptome assembly of Aceria tosichella (Wheat curl mite) Type 2.</title>
        <authorList>
            <person name="Scully E.D."/>
            <person name="Geib S.M."/>
            <person name="Palmer N.A."/>
            <person name="Gupta A.K."/>
            <person name="Sarath G."/>
            <person name="Tatineni S."/>
        </authorList>
    </citation>
    <scope>NUCLEOTIDE SEQUENCE</scope>
    <source>
        <strain evidence="3">LincolnNE</strain>
    </source>
</reference>
<gene>
    <name evidence="3" type="primary">LSM12</name>
    <name evidence="3" type="ORF">g.9549</name>
</gene>
<name>A0A6G1SHG4_9ACAR</name>
<dbReference type="InterPro" id="IPR019181">
    <property type="entry name" value="LSM12_ABD"/>
</dbReference>
<dbReference type="PROSITE" id="PS00092">
    <property type="entry name" value="N6_MTASE"/>
    <property type="match status" value="1"/>
</dbReference>
<sequence length="213" mass="24267">MSDFDLYAFEPGQQVQCKTRFDDVYKGQVIAFDMPSRILILKSSPSSGVQGNHDLHFLVLDSISDVQILEEPRGDCAKDQLPSIEMKYVESKMKQAKAERLRLLEAVGNGCSQEGIQLYTELSKKYDRASDIEWKDKVKIVVMNTVVINPPYSEADCKPLTPNTQKEAVAYVKSNVRKFWDSCAKQKQQQQQQQQQAQQQTQPLQQAHPQAQK</sequence>
<dbReference type="InterPro" id="IPR048478">
    <property type="entry name" value="LSM12_LSM"/>
</dbReference>
<dbReference type="SMART" id="SM00995">
    <property type="entry name" value="AD"/>
    <property type="match status" value="1"/>
</dbReference>
<organism evidence="3">
    <name type="scientific">Aceria tosichella</name>
    <name type="common">wheat curl mite</name>
    <dbReference type="NCBI Taxonomy" id="561515"/>
    <lineage>
        <taxon>Eukaryota</taxon>
        <taxon>Metazoa</taxon>
        <taxon>Ecdysozoa</taxon>
        <taxon>Arthropoda</taxon>
        <taxon>Chelicerata</taxon>
        <taxon>Arachnida</taxon>
        <taxon>Acari</taxon>
        <taxon>Acariformes</taxon>
        <taxon>Trombidiformes</taxon>
        <taxon>Prostigmata</taxon>
        <taxon>Eupodina</taxon>
        <taxon>Eriophyoidea</taxon>
        <taxon>Eriophyidae</taxon>
        <taxon>Eriophyinae</taxon>
        <taxon>Aceriini</taxon>
        <taxon>Aceria</taxon>
    </lineage>
</organism>
<proteinExistence type="predicted"/>
<feature type="region of interest" description="Disordered" evidence="1">
    <location>
        <begin position="190"/>
        <end position="213"/>
    </location>
</feature>
<protein>
    <submittedName>
        <fullName evidence="3">Protein LSM12</fullName>
    </submittedName>
</protein>
<dbReference type="PROSITE" id="PS52001">
    <property type="entry name" value="AD"/>
    <property type="match status" value="1"/>
</dbReference>
<dbReference type="GO" id="GO:0008168">
    <property type="term" value="F:methyltransferase activity"/>
    <property type="evidence" value="ECO:0007669"/>
    <property type="project" value="InterPro"/>
</dbReference>
<dbReference type="PANTHER" id="PTHR13542">
    <property type="entry name" value="LSM12 HOMOLOG"/>
    <property type="match status" value="1"/>
</dbReference>
<dbReference type="InterPro" id="IPR002052">
    <property type="entry name" value="DNA_methylase_N6_adenine_CS"/>
</dbReference>
<dbReference type="Pfam" id="PF21166">
    <property type="entry name" value="LSM12_LSM"/>
    <property type="match status" value="1"/>
</dbReference>
<accession>A0A6G1SHG4</accession>
<evidence type="ECO:0000256" key="1">
    <source>
        <dbReference type="SAM" id="MobiDB-lite"/>
    </source>
</evidence>
<dbReference type="GO" id="GO:0003676">
    <property type="term" value="F:nucleic acid binding"/>
    <property type="evidence" value="ECO:0007669"/>
    <property type="project" value="InterPro"/>
</dbReference>
<dbReference type="EMBL" id="GGYP01004890">
    <property type="protein sequence ID" value="MDE49661.1"/>
    <property type="molecule type" value="Transcribed_RNA"/>
</dbReference>
<evidence type="ECO:0000313" key="3">
    <source>
        <dbReference type="EMBL" id="MDE49661.1"/>
    </source>
</evidence>
<dbReference type="Pfam" id="PF09793">
    <property type="entry name" value="AD"/>
    <property type="match status" value="1"/>
</dbReference>
<dbReference type="InterPro" id="IPR039683">
    <property type="entry name" value="Lsm12-like"/>
</dbReference>
<feature type="domain" description="AD" evidence="2">
    <location>
        <begin position="82"/>
        <end position="184"/>
    </location>
</feature>
<dbReference type="AlphaFoldDB" id="A0A6G1SHG4"/>
<dbReference type="GO" id="GO:0032259">
    <property type="term" value="P:methylation"/>
    <property type="evidence" value="ECO:0007669"/>
    <property type="project" value="InterPro"/>
</dbReference>
<evidence type="ECO:0000259" key="2">
    <source>
        <dbReference type="PROSITE" id="PS52001"/>
    </source>
</evidence>